<feature type="signal peptide" evidence="1">
    <location>
        <begin position="1"/>
        <end position="28"/>
    </location>
</feature>
<dbReference type="GeneID" id="54482366"/>
<feature type="chain" id="PRO_5025369709" description="Secreted protein" evidence="1">
    <location>
        <begin position="29"/>
        <end position="70"/>
    </location>
</feature>
<keyword evidence="3" id="KW-1185">Reference proteome</keyword>
<reference evidence="2" key="1">
    <citation type="journal article" date="2020" name="Stud. Mycol.">
        <title>101 Dothideomycetes genomes: a test case for predicting lifestyles and emergence of pathogens.</title>
        <authorList>
            <person name="Haridas S."/>
            <person name="Albert R."/>
            <person name="Binder M."/>
            <person name="Bloem J."/>
            <person name="Labutti K."/>
            <person name="Salamov A."/>
            <person name="Andreopoulos B."/>
            <person name="Baker S."/>
            <person name="Barry K."/>
            <person name="Bills G."/>
            <person name="Bluhm B."/>
            <person name="Cannon C."/>
            <person name="Castanera R."/>
            <person name="Culley D."/>
            <person name="Daum C."/>
            <person name="Ezra D."/>
            <person name="Gonzalez J."/>
            <person name="Henrissat B."/>
            <person name="Kuo A."/>
            <person name="Liang C."/>
            <person name="Lipzen A."/>
            <person name="Lutzoni F."/>
            <person name="Magnuson J."/>
            <person name="Mondo S."/>
            <person name="Nolan M."/>
            <person name="Ohm R."/>
            <person name="Pangilinan J."/>
            <person name="Park H.-J."/>
            <person name="Ramirez L."/>
            <person name="Alfaro M."/>
            <person name="Sun H."/>
            <person name="Tritt A."/>
            <person name="Yoshinaga Y."/>
            <person name="Zwiers L.-H."/>
            <person name="Turgeon B."/>
            <person name="Goodwin S."/>
            <person name="Spatafora J."/>
            <person name="Crous P."/>
            <person name="Grigoriev I."/>
        </authorList>
    </citation>
    <scope>NUCLEOTIDE SEQUENCE</scope>
    <source>
        <strain evidence="2">CBS 121739</strain>
    </source>
</reference>
<name>A0A6A6W779_9PEZI</name>
<dbReference type="RefSeq" id="XP_033599878.1">
    <property type="nucleotide sequence ID" value="XM_033741312.1"/>
</dbReference>
<dbReference type="EMBL" id="ML996573">
    <property type="protein sequence ID" value="KAF2757427.1"/>
    <property type="molecule type" value="Genomic_DNA"/>
</dbReference>
<sequence length="70" mass="8113">MAQSPSRAPWTRVICLIRLSVILPWSRSRTKPASPKNNFYASHLRGRQQQYHVRFLLLSHSRPPHLVGIP</sequence>
<evidence type="ECO:0008006" key="4">
    <source>
        <dbReference type="Google" id="ProtNLM"/>
    </source>
</evidence>
<evidence type="ECO:0000313" key="2">
    <source>
        <dbReference type="EMBL" id="KAF2757427.1"/>
    </source>
</evidence>
<keyword evidence="1" id="KW-0732">Signal</keyword>
<dbReference type="AlphaFoldDB" id="A0A6A6W779"/>
<accession>A0A6A6W779</accession>
<gene>
    <name evidence="2" type="ORF">EJ05DRAFT_389231</name>
</gene>
<organism evidence="2 3">
    <name type="scientific">Pseudovirgaria hyperparasitica</name>
    <dbReference type="NCBI Taxonomy" id="470096"/>
    <lineage>
        <taxon>Eukaryota</taxon>
        <taxon>Fungi</taxon>
        <taxon>Dikarya</taxon>
        <taxon>Ascomycota</taxon>
        <taxon>Pezizomycotina</taxon>
        <taxon>Dothideomycetes</taxon>
        <taxon>Dothideomycetes incertae sedis</taxon>
        <taxon>Acrospermales</taxon>
        <taxon>Acrospermaceae</taxon>
        <taxon>Pseudovirgaria</taxon>
    </lineage>
</organism>
<proteinExistence type="predicted"/>
<evidence type="ECO:0000313" key="3">
    <source>
        <dbReference type="Proteomes" id="UP000799437"/>
    </source>
</evidence>
<evidence type="ECO:0000256" key="1">
    <source>
        <dbReference type="SAM" id="SignalP"/>
    </source>
</evidence>
<dbReference type="Proteomes" id="UP000799437">
    <property type="component" value="Unassembled WGS sequence"/>
</dbReference>
<protein>
    <recommendedName>
        <fullName evidence="4">Secreted protein</fullName>
    </recommendedName>
</protein>